<keyword evidence="5 7" id="KW-0472">Membrane</keyword>
<feature type="transmembrane region" description="Helical" evidence="7">
    <location>
        <begin position="139"/>
        <end position="157"/>
    </location>
</feature>
<evidence type="ECO:0000256" key="3">
    <source>
        <dbReference type="ARBA" id="ARBA00022692"/>
    </source>
</evidence>
<feature type="transmembrane region" description="Helical" evidence="7">
    <location>
        <begin position="442"/>
        <end position="462"/>
    </location>
</feature>
<dbReference type="PANTHER" id="PTHR19432">
    <property type="entry name" value="SUGAR TRANSPORTER"/>
    <property type="match status" value="1"/>
</dbReference>
<feature type="region of interest" description="Disordered" evidence="6">
    <location>
        <begin position="594"/>
        <end position="615"/>
    </location>
</feature>
<dbReference type="GO" id="GO:0005886">
    <property type="term" value="C:plasma membrane"/>
    <property type="evidence" value="ECO:0007669"/>
    <property type="project" value="TreeGrafter"/>
</dbReference>
<feature type="compositionally biased region" description="Basic and acidic residues" evidence="6">
    <location>
        <begin position="605"/>
        <end position="615"/>
    </location>
</feature>
<keyword evidence="9" id="KW-1185">Reference proteome</keyword>
<evidence type="ECO:0000313" key="8">
    <source>
        <dbReference type="EMBL" id="WPH00729.1"/>
    </source>
</evidence>
<dbReference type="Proteomes" id="UP001303373">
    <property type="component" value="Chromosome 5"/>
</dbReference>
<reference evidence="8 9" key="1">
    <citation type="submission" date="2023-11" db="EMBL/GenBank/DDBJ databases">
        <title>An acidophilic fungus is an integral part of prey digestion in a carnivorous sundew plant.</title>
        <authorList>
            <person name="Tsai I.J."/>
        </authorList>
    </citation>
    <scope>NUCLEOTIDE SEQUENCE [LARGE SCALE GENOMIC DNA]</scope>
    <source>
        <strain evidence="8">169a</strain>
    </source>
</reference>
<evidence type="ECO:0000313" key="9">
    <source>
        <dbReference type="Proteomes" id="UP001303373"/>
    </source>
</evidence>
<feature type="region of interest" description="Disordered" evidence="6">
    <location>
        <begin position="105"/>
        <end position="125"/>
    </location>
</feature>
<feature type="transmembrane region" description="Helical" evidence="7">
    <location>
        <begin position="291"/>
        <end position="312"/>
    </location>
</feature>
<evidence type="ECO:0000256" key="2">
    <source>
        <dbReference type="ARBA" id="ARBA00022448"/>
    </source>
</evidence>
<evidence type="ECO:0008006" key="10">
    <source>
        <dbReference type="Google" id="ProtNLM"/>
    </source>
</evidence>
<protein>
    <recommendedName>
        <fullName evidence="10">General alpha-glucoside permease</fullName>
    </recommendedName>
</protein>
<feature type="transmembrane region" description="Helical" evidence="7">
    <location>
        <begin position="217"/>
        <end position="240"/>
    </location>
</feature>
<organism evidence="8 9">
    <name type="scientific">Acrodontium crateriforme</name>
    <dbReference type="NCBI Taxonomy" id="150365"/>
    <lineage>
        <taxon>Eukaryota</taxon>
        <taxon>Fungi</taxon>
        <taxon>Dikarya</taxon>
        <taxon>Ascomycota</taxon>
        <taxon>Pezizomycotina</taxon>
        <taxon>Dothideomycetes</taxon>
        <taxon>Dothideomycetidae</taxon>
        <taxon>Mycosphaerellales</taxon>
        <taxon>Teratosphaeriaceae</taxon>
        <taxon>Acrodontium</taxon>
    </lineage>
</organism>
<accession>A0AAQ3M3M0</accession>
<dbReference type="PANTHER" id="PTHR19432:SF35">
    <property type="entry name" value="SOLUTE CARRIER FAMILY 45 MEMBER 3 ISOFORM X1"/>
    <property type="match status" value="1"/>
</dbReference>
<evidence type="ECO:0000256" key="5">
    <source>
        <dbReference type="ARBA" id="ARBA00023136"/>
    </source>
</evidence>
<feature type="transmembrane region" description="Helical" evidence="7">
    <location>
        <begin position="557"/>
        <end position="581"/>
    </location>
</feature>
<dbReference type="Gene3D" id="1.20.1250.20">
    <property type="entry name" value="MFS general substrate transporter like domains"/>
    <property type="match status" value="1"/>
</dbReference>
<keyword evidence="3 7" id="KW-0812">Transmembrane</keyword>
<dbReference type="EMBL" id="CP138584">
    <property type="protein sequence ID" value="WPH00729.1"/>
    <property type="molecule type" value="Genomic_DNA"/>
</dbReference>
<feature type="transmembrane region" description="Helical" evidence="7">
    <location>
        <begin position="252"/>
        <end position="279"/>
    </location>
</feature>
<feature type="transmembrane region" description="Helical" evidence="7">
    <location>
        <begin position="635"/>
        <end position="655"/>
    </location>
</feature>
<comment type="subcellular location">
    <subcellularLocation>
        <location evidence="1">Membrane</location>
        <topology evidence="1">Multi-pass membrane protein</topology>
    </subcellularLocation>
</comment>
<feature type="transmembrane region" description="Helical" evidence="7">
    <location>
        <begin position="177"/>
        <end position="196"/>
    </location>
</feature>
<feature type="transmembrane region" description="Helical" evidence="7">
    <location>
        <begin position="533"/>
        <end position="551"/>
    </location>
</feature>
<dbReference type="AlphaFoldDB" id="A0AAQ3M3M0"/>
<feature type="transmembrane region" description="Helical" evidence="7">
    <location>
        <begin position="667"/>
        <end position="685"/>
    </location>
</feature>
<keyword evidence="2" id="KW-0813">Transport</keyword>
<feature type="transmembrane region" description="Helical" evidence="7">
    <location>
        <begin position="324"/>
        <end position="346"/>
    </location>
</feature>
<evidence type="ECO:0000256" key="4">
    <source>
        <dbReference type="ARBA" id="ARBA00022989"/>
    </source>
</evidence>
<keyword evidence="4 7" id="KW-1133">Transmembrane helix</keyword>
<evidence type="ECO:0000256" key="7">
    <source>
        <dbReference type="SAM" id="Phobius"/>
    </source>
</evidence>
<dbReference type="InterPro" id="IPR036259">
    <property type="entry name" value="MFS_trans_sf"/>
</dbReference>
<feature type="region of interest" description="Disordered" evidence="6">
    <location>
        <begin position="1"/>
        <end position="55"/>
    </location>
</feature>
<dbReference type="GO" id="GO:0008506">
    <property type="term" value="F:sucrose:proton symporter activity"/>
    <property type="evidence" value="ECO:0007669"/>
    <property type="project" value="TreeGrafter"/>
</dbReference>
<feature type="transmembrane region" description="Helical" evidence="7">
    <location>
        <begin position="387"/>
        <end position="410"/>
    </location>
</feature>
<proteinExistence type="predicted"/>
<dbReference type="Pfam" id="PF13347">
    <property type="entry name" value="MFS_2"/>
    <property type="match status" value="1"/>
</dbReference>
<feature type="compositionally biased region" description="Basic and acidic residues" evidence="6">
    <location>
        <begin position="1"/>
        <end position="10"/>
    </location>
</feature>
<sequence>MAKKQAKIEEPTYSDNPQSGDTDRTRPTCEASDATCGEASLNAGNPTKTKHAVPSNSISGLEQLLGRQNAVTHGHIHHDKNDRHHSADAVVVDENSPLIPSQRTEIVDDLPGPTGGLSSGSSDTWVEGDDQIAESKSSWYLFLLTLSIGGLQIAWSVELSNGSPYLLSLGIDKSFLALVWIAGPLSGALVQPYIGIKSDQCRSRFGKRRPFMMGGAIATIVSLMLLAWTREIVGGVLHIFGVPRESDTVARAAIVFAVLLIYILDFAVNVVQAAIRAFIVDNAPTHQQDDANAWASRLTGVGNIIGYSFGYVDLPKYLWFFGNTQFKILCVVASAALLITILISCIKIQERNPRLEGDQSQHSRGMFAFFTHLWHAIRRLPPQIRKICIVQCWAWLGWFPFLFYTTTYIAEIYIDSLSQANPNMTLDEIDKAWEKGTRVGTFALLMFALVTFMTSVLLPFFVAKTYRTPLTPEDTAPTTSILDSIRASQLTYNPTSPSYKLGFPSGDPVALLFDLRDQLPRSVELSWFTLRRAWMFSHLVFTLLTWSTFFISTTKSATVLVALIGIPWAITSWAPFALIAAEISKRDAIRRGLERENPEDQDENPQDRDDELLARGEDDSDGAYQAGTVLGIHNVAIAAPQIVATLVSSGIFHALQKPRGAVGDKSVAWVLRFGGCAALVAAWYTKKVAK</sequence>
<name>A0AAQ3M3M0_9PEZI</name>
<evidence type="ECO:0000256" key="1">
    <source>
        <dbReference type="ARBA" id="ARBA00004141"/>
    </source>
</evidence>
<evidence type="ECO:0000256" key="6">
    <source>
        <dbReference type="SAM" id="MobiDB-lite"/>
    </source>
</evidence>
<dbReference type="SUPFAM" id="SSF103473">
    <property type="entry name" value="MFS general substrate transporter"/>
    <property type="match status" value="1"/>
</dbReference>
<gene>
    <name evidence="8" type="ORF">R9X50_00355900</name>
</gene>